<dbReference type="InterPro" id="IPR013445">
    <property type="entry name" value="CDP_4_6_deHydtase"/>
</dbReference>
<dbReference type="Proteomes" id="UP000199628">
    <property type="component" value="Unassembled WGS sequence"/>
</dbReference>
<name>A0A1G6VLP6_9RHOB</name>
<dbReference type="Gene3D" id="3.40.50.720">
    <property type="entry name" value="NAD(P)-binding Rossmann-like Domain"/>
    <property type="match status" value="1"/>
</dbReference>
<gene>
    <name evidence="2" type="ORF">SAMN04488239_10883</name>
</gene>
<dbReference type="RefSeq" id="WP_093031963.1">
    <property type="nucleotide sequence ID" value="NZ_FMZV01000008.1"/>
</dbReference>
<sequence length="368" mass="39732">MTDAIDQTYAGRSVLVTGHTGFKGSWLSLWLAQMGARVTGFSNTIPTSPSAYEIMELGARMRDLRGEISDRDALVAAMAAAEPSIVFHLAAQAIVRRGFNDPFGTFQTNVMGTAAVLDAACRVPSVRAVVIVTSDKVYDNNGSVWPFRETDPLGGHEPYGASKAAAEIVATTWRSAGFHKAAGSVNTPHVVTARAGNVIGGGDWAADRLLPDFVRAIAEQRDQEIRQPRATRPWQHVLEPVGGYLLLGSRLLQSPEAVPAATNFGPLEPVMPDVEQVARKFLEQMKASATKLKVAENPHSGEAHALRVDSSLAIARLGWRPAWTAVQAISRAGEWYRAHLEGEADMVSLSQRQLAEYRSETPVAALRS</sequence>
<dbReference type="InterPro" id="IPR016040">
    <property type="entry name" value="NAD(P)-bd_dom"/>
</dbReference>
<dbReference type="NCBIfam" id="TIGR02622">
    <property type="entry name" value="CDP_4_6_dhtase"/>
    <property type="match status" value="1"/>
</dbReference>
<dbReference type="STRING" id="639004.SAMN04488239_10883"/>
<accession>A0A1G6VLP6</accession>
<evidence type="ECO:0000313" key="2">
    <source>
        <dbReference type="EMBL" id="SDD53937.1"/>
    </source>
</evidence>
<dbReference type="Gene3D" id="3.90.25.10">
    <property type="entry name" value="UDP-galactose 4-epimerase, domain 1"/>
    <property type="match status" value="1"/>
</dbReference>
<evidence type="ECO:0000313" key="3">
    <source>
        <dbReference type="Proteomes" id="UP000199628"/>
    </source>
</evidence>
<evidence type="ECO:0000259" key="1">
    <source>
        <dbReference type="Pfam" id="PF16363"/>
    </source>
</evidence>
<dbReference type="Pfam" id="PF16363">
    <property type="entry name" value="GDP_Man_Dehyd"/>
    <property type="match status" value="1"/>
</dbReference>
<keyword evidence="3" id="KW-1185">Reference proteome</keyword>
<dbReference type="AlphaFoldDB" id="A0A1G6VLP6"/>
<dbReference type="PANTHER" id="PTHR43000">
    <property type="entry name" value="DTDP-D-GLUCOSE 4,6-DEHYDRATASE-RELATED"/>
    <property type="match status" value="1"/>
</dbReference>
<dbReference type="OrthoDB" id="9801785at2"/>
<organism evidence="2 3">
    <name type="scientific">Ruegeria marina</name>
    <dbReference type="NCBI Taxonomy" id="639004"/>
    <lineage>
        <taxon>Bacteria</taxon>
        <taxon>Pseudomonadati</taxon>
        <taxon>Pseudomonadota</taxon>
        <taxon>Alphaproteobacteria</taxon>
        <taxon>Rhodobacterales</taxon>
        <taxon>Roseobacteraceae</taxon>
        <taxon>Ruegeria</taxon>
    </lineage>
</organism>
<dbReference type="EMBL" id="FMZV01000008">
    <property type="protein sequence ID" value="SDD53937.1"/>
    <property type="molecule type" value="Genomic_DNA"/>
</dbReference>
<protein>
    <submittedName>
        <fullName evidence="2">CDP-glucose 4,6-dehydratase</fullName>
    </submittedName>
</protein>
<dbReference type="SUPFAM" id="SSF51735">
    <property type="entry name" value="NAD(P)-binding Rossmann-fold domains"/>
    <property type="match status" value="1"/>
</dbReference>
<reference evidence="3" key="1">
    <citation type="submission" date="2016-10" db="EMBL/GenBank/DDBJ databases">
        <authorList>
            <person name="Varghese N."/>
            <person name="Submissions S."/>
        </authorList>
    </citation>
    <scope>NUCLEOTIDE SEQUENCE [LARGE SCALE GENOMIC DNA]</scope>
    <source>
        <strain evidence="3">CGMCC 1.9108</strain>
    </source>
</reference>
<proteinExistence type="predicted"/>
<dbReference type="InterPro" id="IPR036291">
    <property type="entry name" value="NAD(P)-bd_dom_sf"/>
</dbReference>
<feature type="domain" description="NAD(P)-binding" evidence="1">
    <location>
        <begin position="15"/>
        <end position="329"/>
    </location>
</feature>